<evidence type="ECO:0000256" key="5">
    <source>
        <dbReference type="ARBA" id="ARBA00022692"/>
    </source>
</evidence>
<dbReference type="Pfam" id="PF04290">
    <property type="entry name" value="DctQ"/>
    <property type="match status" value="1"/>
</dbReference>
<feature type="transmembrane region" description="Helical" evidence="9">
    <location>
        <begin position="534"/>
        <end position="554"/>
    </location>
</feature>
<evidence type="ECO:0000256" key="4">
    <source>
        <dbReference type="ARBA" id="ARBA00022519"/>
    </source>
</evidence>
<name>A0AAW5R2U1_9HYPH</name>
<keyword evidence="13" id="KW-1185">Reference proteome</keyword>
<feature type="transmembrane region" description="Helical" evidence="9">
    <location>
        <begin position="391"/>
        <end position="416"/>
    </location>
</feature>
<protein>
    <submittedName>
        <fullName evidence="12">TRAP transporter large permease subunit</fullName>
    </submittedName>
</protein>
<feature type="transmembrane region" description="Helical" evidence="9">
    <location>
        <begin position="436"/>
        <end position="459"/>
    </location>
</feature>
<evidence type="ECO:0000313" key="13">
    <source>
        <dbReference type="Proteomes" id="UP001320898"/>
    </source>
</evidence>
<evidence type="ECO:0000256" key="3">
    <source>
        <dbReference type="ARBA" id="ARBA00022475"/>
    </source>
</evidence>
<feature type="transmembrane region" description="Helical" evidence="9">
    <location>
        <begin position="221"/>
        <end position="241"/>
    </location>
</feature>
<feature type="transmembrane region" description="Helical" evidence="9">
    <location>
        <begin position="465"/>
        <end position="481"/>
    </location>
</feature>
<dbReference type="Proteomes" id="UP001320898">
    <property type="component" value="Unassembled WGS sequence"/>
</dbReference>
<evidence type="ECO:0000259" key="11">
    <source>
        <dbReference type="Pfam" id="PF06808"/>
    </source>
</evidence>
<dbReference type="Pfam" id="PF06808">
    <property type="entry name" value="DctM"/>
    <property type="match status" value="1"/>
</dbReference>
<dbReference type="PANTHER" id="PTHR33362">
    <property type="entry name" value="SIALIC ACID TRAP TRANSPORTER PERMEASE PROTEIN SIAT-RELATED"/>
    <property type="match status" value="1"/>
</dbReference>
<feature type="transmembrane region" description="Helical" evidence="9">
    <location>
        <begin position="75"/>
        <end position="93"/>
    </location>
</feature>
<dbReference type="GO" id="GO:0005886">
    <property type="term" value="C:plasma membrane"/>
    <property type="evidence" value="ECO:0007669"/>
    <property type="project" value="UniProtKB-SubCell"/>
</dbReference>
<comment type="subcellular location">
    <subcellularLocation>
        <location evidence="1 8">Cell inner membrane</location>
        <topology evidence="1 8">Multi-pass membrane protein</topology>
    </subcellularLocation>
</comment>
<evidence type="ECO:0000256" key="2">
    <source>
        <dbReference type="ARBA" id="ARBA00022448"/>
    </source>
</evidence>
<keyword evidence="7 9" id="KW-0472">Membrane</keyword>
<feature type="transmembrane region" description="Helical" evidence="9">
    <location>
        <begin position="279"/>
        <end position="297"/>
    </location>
</feature>
<evidence type="ECO:0000256" key="8">
    <source>
        <dbReference type="RuleBase" id="RU369079"/>
    </source>
</evidence>
<proteinExistence type="predicted"/>
<comment type="caution">
    <text evidence="12">The sequence shown here is derived from an EMBL/GenBank/DDBJ whole genome shotgun (WGS) entry which is preliminary data.</text>
</comment>
<dbReference type="GO" id="GO:0022857">
    <property type="term" value="F:transmembrane transporter activity"/>
    <property type="evidence" value="ECO:0007669"/>
    <property type="project" value="UniProtKB-UniRule"/>
</dbReference>
<feature type="domain" description="Tripartite ATP-independent periplasmic transporters DctQ component" evidence="10">
    <location>
        <begin position="59"/>
        <end position="180"/>
    </location>
</feature>
<dbReference type="InterPro" id="IPR004681">
    <property type="entry name" value="TRAP_DctM"/>
</dbReference>
<dbReference type="InterPro" id="IPR010656">
    <property type="entry name" value="DctM"/>
</dbReference>
<feature type="transmembrane region" description="Helical" evidence="9">
    <location>
        <begin position="39"/>
        <end position="63"/>
    </location>
</feature>
<comment type="function">
    <text evidence="8">Part of the tripartite ATP-independent periplasmic (TRAP) transport system.</text>
</comment>
<feature type="domain" description="TRAP C4-dicarboxylate transport system permease DctM subunit" evidence="11">
    <location>
        <begin position="234"/>
        <end position="641"/>
    </location>
</feature>
<feature type="transmembrane region" description="Helical" evidence="9">
    <location>
        <begin position="358"/>
        <end position="385"/>
    </location>
</feature>
<dbReference type="PANTHER" id="PTHR33362:SF5">
    <property type="entry name" value="C4-DICARBOXYLATE TRAP TRANSPORTER LARGE PERMEASE PROTEIN DCTM"/>
    <property type="match status" value="1"/>
</dbReference>
<feature type="transmembrane region" description="Helical" evidence="9">
    <location>
        <begin position="502"/>
        <end position="522"/>
    </location>
</feature>
<evidence type="ECO:0000256" key="6">
    <source>
        <dbReference type="ARBA" id="ARBA00022989"/>
    </source>
</evidence>
<keyword evidence="6 9" id="KW-1133">Transmembrane helix</keyword>
<accession>A0AAW5R2U1</accession>
<dbReference type="RefSeq" id="WP_261617270.1">
    <property type="nucleotide sequence ID" value="NZ_JALIDZ010000008.1"/>
</dbReference>
<sequence length="649" mass="68376">MEPSLNHAADGDADSADAGQRDSLLQRIDTALRTANQKIASFGVVIMLAIGILNLIDIIVFRWLLNAPITGSNELFSTLFSVAIASVLASGLSQRANLEVDLLSAIFSQRQQTILRAIGAFLYLFLIVCLAVAVFDQLVLSYERGMETPIRQWKLWPFYSFIFVLFLLCIPAQAVAALELAGRVGRPVRSTLVIGGGTLLALALVVAAISLPRPAFQSDMLTASVIVIALVWGALVFYVPLAAVLGGAAMLGITATFGPNAAFNIAGSETLGLLRSSDLGVIPYFLLMGGFAIAGGMSNDIYRFAHALFAPFRGGLALATIGGCAGFGALTGSSMATIISIGSAAYPEMTSRGYARTLVSGVIAAGGTLGQLIPPSTVVVIYALLVEESIGALYLAILVPAAITILCYAAVVLIWVSLDKTAAPAGERWDLEELRASAVVCLPVFLMFATVMGSIFFGVMTATEAASLGAVFAFVVALWRRKLANGAFWSIAAAATRSTSMIYFMIIGALIITFFLASTALLQTITDAVVDLGLPTWGVLGLMVGFYILIGAFMDSTTVMMITASTSAAIVQALGFDLLWWGVIMVLLVELGVLTPPFGINIFILKSIAGNLPVGTAYRGVIPFVLIDLVKIIALMAFPALILWIPGLS</sequence>
<keyword evidence="2 8" id="KW-0813">Transport</keyword>
<keyword evidence="4 8" id="KW-0997">Cell inner membrane</keyword>
<feature type="transmembrane region" description="Helical" evidence="9">
    <location>
        <begin position="317"/>
        <end position="346"/>
    </location>
</feature>
<organism evidence="12 13">
    <name type="scientific">Microbaculum marinisediminis</name>
    <dbReference type="NCBI Taxonomy" id="2931392"/>
    <lineage>
        <taxon>Bacteria</taxon>
        <taxon>Pseudomonadati</taxon>
        <taxon>Pseudomonadota</taxon>
        <taxon>Alphaproteobacteria</taxon>
        <taxon>Hyphomicrobiales</taxon>
        <taxon>Tepidamorphaceae</taxon>
        <taxon>Microbaculum</taxon>
    </lineage>
</organism>
<feature type="transmembrane region" description="Helical" evidence="9">
    <location>
        <begin position="113"/>
        <end position="135"/>
    </location>
</feature>
<evidence type="ECO:0000256" key="1">
    <source>
        <dbReference type="ARBA" id="ARBA00004429"/>
    </source>
</evidence>
<dbReference type="AlphaFoldDB" id="A0AAW5R2U1"/>
<evidence type="ECO:0000259" key="10">
    <source>
        <dbReference type="Pfam" id="PF04290"/>
    </source>
</evidence>
<reference evidence="12 13" key="1">
    <citation type="submission" date="2022-04" db="EMBL/GenBank/DDBJ databases">
        <authorList>
            <person name="Ye Y.-Q."/>
            <person name="Du Z.-J."/>
        </authorList>
    </citation>
    <scope>NUCLEOTIDE SEQUENCE [LARGE SCALE GENOMIC DNA]</scope>
    <source>
        <strain evidence="12 13">A6E488</strain>
    </source>
</reference>
<dbReference type="InterPro" id="IPR055348">
    <property type="entry name" value="DctQ"/>
</dbReference>
<feature type="transmembrane region" description="Helical" evidence="9">
    <location>
        <begin position="621"/>
        <end position="645"/>
    </location>
</feature>
<evidence type="ECO:0000256" key="9">
    <source>
        <dbReference type="SAM" id="Phobius"/>
    </source>
</evidence>
<keyword evidence="3" id="KW-1003">Cell membrane</keyword>
<gene>
    <name evidence="12" type="ORF">MUB46_17640</name>
</gene>
<feature type="transmembrane region" description="Helical" evidence="9">
    <location>
        <begin position="190"/>
        <end position="209"/>
    </location>
</feature>
<feature type="transmembrane region" description="Helical" evidence="9">
    <location>
        <begin position="156"/>
        <end position="178"/>
    </location>
</feature>
<evidence type="ECO:0000256" key="7">
    <source>
        <dbReference type="ARBA" id="ARBA00023136"/>
    </source>
</evidence>
<dbReference type="EMBL" id="JALIDZ010000008">
    <property type="protein sequence ID" value="MCT8973690.1"/>
    <property type="molecule type" value="Genomic_DNA"/>
</dbReference>
<evidence type="ECO:0000313" key="12">
    <source>
        <dbReference type="EMBL" id="MCT8973690.1"/>
    </source>
</evidence>
<keyword evidence="5 9" id="KW-0812">Transmembrane</keyword>
<feature type="transmembrane region" description="Helical" evidence="9">
    <location>
        <begin position="566"/>
        <end position="589"/>
    </location>
</feature>